<gene>
    <name evidence="2" type="primary">LOC142162687</name>
</gene>
<evidence type="ECO:0000313" key="2">
    <source>
        <dbReference type="RefSeq" id="XP_075075307.1"/>
    </source>
</evidence>
<dbReference type="Proteomes" id="UP000790787">
    <property type="component" value="Chromosome 1"/>
</dbReference>
<evidence type="ECO:0000313" key="1">
    <source>
        <dbReference type="Proteomes" id="UP000790787"/>
    </source>
</evidence>
<name>A0AC58RRF6_TOBAC</name>
<accession>A0AC58RRF6</accession>
<reference evidence="1" key="1">
    <citation type="journal article" date="2014" name="Nat. Commun.">
        <title>The tobacco genome sequence and its comparison with those of tomato and potato.</title>
        <authorList>
            <person name="Sierro N."/>
            <person name="Battey J.N."/>
            <person name="Ouadi S."/>
            <person name="Bakaher N."/>
            <person name="Bovet L."/>
            <person name="Willig A."/>
            <person name="Goepfert S."/>
            <person name="Peitsch M.C."/>
            <person name="Ivanov N.V."/>
        </authorList>
    </citation>
    <scope>NUCLEOTIDE SEQUENCE [LARGE SCALE GENOMIC DNA]</scope>
</reference>
<protein>
    <submittedName>
        <fullName evidence="2">Uncharacterized protein LOC142162687</fullName>
    </submittedName>
</protein>
<reference evidence="2" key="2">
    <citation type="submission" date="2025-08" db="UniProtKB">
        <authorList>
            <consortium name="RefSeq"/>
        </authorList>
    </citation>
    <scope>IDENTIFICATION</scope>
    <source>
        <tissue evidence="2">Leaf</tissue>
    </source>
</reference>
<sequence length="155" mass="17690">MDDGVENPNNRNNVNDPNNQGVVPRVPKAVLYDWAQPTSKNLATAIAVPLIKVESFQITNNMLQLLQHKGLFSGSYIEDPQQHLKNFLSICVMQRKPNVTPKAIRLLFPFSVMGEAQTWLNSLPINSITTWEELVKQLLNKFYPPNKTVNKLMRY</sequence>
<keyword evidence="1" id="KW-1185">Reference proteome</keyword>
<organism evidence="1 2">
    <name type="scientific">Nicotiana tabacum</name>
    <name type="common">Common tobacco</name>
    <dbReference type="NCBI Taxonomy" id="4097"/>
    <lineage>
        <taxon>Eukaryota</taxon>
        <taxon>Viridiplantae</taxon>
        <taxon>Streptophyta</taxon>
        <taxon>Embryophyta</taxon>
        <taxon>Tracheophyta</taxon>
        <taxon>Spermatophyta</taxon>
        <taxon>Magnoliopsida</taxon>
        <taxon>eudicotyledons</taxon>
        <taxon>Gunneridae</taxon>
        <taxon>Pentapetalae</taxon>
        <taxon>asterids</taxon>
        <taxon>lamiids</taxon>
        <taxon>Solanales</taxon>
        <taxon>Solanaceae</taxon>
        <taxon>Nicotianoideae</taxon>
        <taxon>Nicotianeae</taxon>
        <taxon>Nicotiana</taxon>
    </lineage>
</organism>
<dbReference type="RefSeq" id="XP_075075307.1">
    <property type="nucleotide sequence ID" value="XM_075219206.1"/>
</dbReference>
<proteinExistence type="predicted"/>